<keyword evidence="2" id="KW-0678">Repressor</keyword>
<dbReference type="Gene3D" id="1.20.1160.11">
    <property type="entry name" value="Paired amphipathic helix"/>
    <property type="match status" value="1"/>
</dbReference>
<evidence type="ECO:0000313" key="5">
    <source>
        <dbReference type="EMBL" id="KAF9813995.1"/>
    </source>
</evidence>
<proteinExistence type="predicted"/>
<dbReference type="PROSITE" id="PS51477">
    <property type="entry name" value="PAH"/>
    <property type="match status" value="1"/>
</dbReference>
<dbReference type="GO" id="GO:0000122">
    <property type="term" value="P:negative regulation of transcription by RNA polymerase II"/>
    <property type="evidence" value="ECO:0007669"/>
    <property type="project" value="TreeGrafter"/>
</dbReference>
<comment type="subcellular location">
    <subcellularLocation>
        <location evidence="1 4">Nucleus</location>
    </subcellularLocation>
</comment>
<evidence type="ECO:0000256" key="1">
    <source>
        <dbReference type="ARBA" id="ARBA00004123"/>
    </source>
</evidence>
<dbReference type="InterPro" id="IPR003822">
    <property type="entry name" value="PAH"/>
</dbReference>
<dbReference type="InterPro" id="IPR039774">
    <property type="entry name" value="Sin3-like"/>
</dbReference>
<name>A0A8H7P2E4_9APHY</name>
<comment type="caution">
    <text evidence="5">The sequence shown here is derived from an EMBL/GenBank/DDBJ whole genome shotgun (WGS) entry which is preliminary data.</text>
</comment>
<evidence type="ECO:0000256" key="3">
    <source>
        <dbReference type="ARBA" id="ARBA00023242"/>
    </source>
</evidence>
<gene>
    <name evidence="5" type="ORF">IEO21_05366</name>
</gene>
<evidence type="ECO:0000256" key="2">
    <source>
        <dbReference type="ARBA" id="ARBA00022491"/>
    </source>
</evidence>
<dbReference type="AlphaFoldDB" id="A0A8H7P2E4"/>
<reference evidence="5" key="2">
    <citation type="journal article" name="Front. Microbiol.">
        <title>Degradative Capacity of Two Strains of Rhodonia placenta: From Phenotype to Genotype.</title>
        <authorList>
            <person name="Kolle M."/>
            <person name="Horta M.A.C."/>
            <person name="Nowrousian M."/>
            <person name="Ohm R.A."/>
            <person name="Benz J.P."/>
            <person name="Pilgard A."/>
        </authorList>
    </citation>
    <scope>NUCLEOTIDE SEQUENCE</scope>
    <source>
        <strain evidence="5">FPRL280</strain>
    </source>
</reference>
<protein>
    <recommendedName>
        <fullName evidence="7">PAH2 domain-containing protein</fullName>
    </recommendedName>
</protein>
<dbReference type="SUPFAM" id="SSF47762">
    <property type="entry name" value="PAH2 domain"/>
    <property type="match status" value="1"/>
</dbReference>
<evidence type="ECO:0000256" key="4">
    <source>
        <dbReference type="PROSITE-ProRule" id="PRU00810"/>
    </source>
</evidence>
<dbReference type="GO" id="GO:0003714">
    <property type="term" value="F:transcription corepressor activity"/>
    <property type="evidence" value="ECO:0007669"/>
    <property type="project" value="InterPro"/>
</dbReference>
<evidence type="ECO:0008006" key="7">
    <source>
        <dbReference type="Google" id="ProtNLM"/>
    </source>
</evidence>
<reference evidence="5" key="1">
    <citation type="submission" date="2020-11" db="EMBL/GenBank/DDBJ databases">
        <authorList>
            <person name="Koelle M."/>
            <person name="Horta M.A.C."/>
            <person name="Nowrousian M."/>
            <person name="Ohm R.A."/>
            <person name="Benz P."/>
            <person name="Pilgard A."/>
        </authorList>
    </citation>
    <scope>NUCLEOTIDE SEQUENCE</scope>
    <source>
        <strain evidence="5">FPRL280</strain>
    </source>
</reference>
<dbReference type="Pfam" id="PF02671">
    <property type="entry name" value="PAH"/>
    <property type="match status" value="1"/>
</dbReference>
<dbReference type="GO" id="GO:0070822">
    <property type="term" value="C:Sin3-type complex"/>
    <property type="evidence" value="ECO:0007669"/>
    <property type="project" value="TreeGrafter"/>
</dbReference>
<dbReference type="EMBL" id="JADOXO010000096">
    <property type="protein sequence ID" value="KAF9813995.1"/>
    <property type="molecule type" value="Genomic_DNA"/>
</dbReference>
<evidence type="ECO:0000313" key="6">
    <source>
        <dbReference type="Proteomes" id="UP000639403"/>
    </source>
</evidence>
<accession>A0A8H7P2E4</accession>
<dbReference type="PANTHER" id="PTHR12346:SF0">
    <property type="entry name" value="SIN3A, ISOFORM G"/>
    <property type="match status" value="1"/>
</dbReference>
<dbReference type="PANTHER" id="PTHR12346">
    <property type="entry name" value="SIN3B-RELATED"/>
    <property type="match status" value="1"/>
</dbReference>
<organism evidence="5 6">
    <name type="scientific">Rhodonia placenta</name>
    <dbReference type="NCBI Taxonomy" id="104341"/>
    <lineage>
        <taxon>Eukaryota</taxon>
        <taxon>Fungi</taxon>
        <taxon>Dikarya</taxon>
        <taxon>Basidiomycota</taxon>
        <taxon>Agaricomycotina</taxon>
        <taxon>Agaricomycetes</taxon>
        <taxon>Polyporales</taxon>
        <taxon>Adustoporiaceae</taxon>
        <taxon>Rhodonia</taxon>
    </lineage>
</organism>
<dbReference type="Proteomes" id="UP000639403">
    <property type="component" value="Unassembled WGS sequence"/>
</dbReference>
<keyword evidence="3 4" id="KW-0539">Nucleus</keyword>
<dbReference type="FunFam" id="1.20.1160.11:FF:000001">
    <property type="entry name" value="Paired amphipathic helix protein Sin3"/>
    <property type="match status" value="1"/>
</dbReference>
<sequence>MSLYFKDEDGAAQLILGPYGFPSSEPPLNVTDALDYMDSVKAQFQDKPEVYNHFLNIMKDFKSQLIDLPAVIARVSMLFHSNPYLLQRFNTFLPPGYRIDVTVSTMITMITPTSVDVQHWRIPHDPA</sequence>
<dbReference type="InterPro" id="IPR036600">
    <property type="entry name" value="PAH_sf"/>
</dbReference>